<protein>
    <recommendedName>
        <fullName evidence="2">Methyltransferase domain-containing protein</fullName>
    </recommendedName>
</protein>
<evidence type="ECO:0008006" key="2">
    <source>
        <dbReference type="Google" id="ProtNLM"/>
    </source>
</evidence>
<gene>
    <name evidence="1" type="ORF">METZ01_LOCUS138503</name>
</gene>
<dbReference type="Gene3D" id="3.40.50.150">
    <property type="entry name" value="Vaccinia Virus protein VP39"/>
    <property type="match status" value="2"/>
</dbReference>
<dbReference type="AlphaFoldDB" id="A0A381Z8Y9"/>
<name>A0A381Z8Y9_9ZZZZ</name>
<dbReference type="InterPro" id="IPR029063">
    <property type="entry name" value="SAM-dependent_MTases_sf"/>
</dbReference>
<dbReference type="EMBL" id="UINC01020387">
    <property type="protein sequence ID" value="SVA85649.1"/>
    <property type="molecule type" value="Genomic_DNA"/>
</dbReference>
<proteinExistence type="predicted"/>
<sequence>MQYIDDAERILDYGCGAGGWVHRLRFLYPKKEVTGYDPGTEEFKDLPKGKFDLLISTDVLEHIEPKLLPNVLKHINELSIKYLYLNVCMSPAKKRLADGRNAHLTVENEMWWDRNIQRYIKSEVIHKCDSSKRWGNNDEFISKNVHFVLKKN</sequence>
<dbReference type="Pfam" id="PF13489">
    <property type="entry name" value="Methyltransf_23"/>
    <property type="match status" value="1"/>
</dbReference>
<accession>A0A381Z8Y9</accession>
<organism evidence="1">
    <name type="scientific">marine metagenome</name>
    <dbReference type="NCBI Taxonomy" id="408172"/>
    <lineage>
        <taxon>unclassified sequences</taxon>
        <taxon>metagenomes</taxon>
        <taxon>ecological metagenomes</taxon>
    </lineage>
</organism>
<evidence type="ECO:0000313" key="1">
    <source>
        <dbReference type="EMBL" id="SVA85649.1"/>
    </source>
</evidence>
<reference evidence="1" key="1">
    <citation type="submission" date="2018-05" db="EMBL/GenBank/DDBJ databases">
        <authorList>
            <person name="Lanie J.A."/>
            <person name="Ng W.-L."/>
            <person name="Kazmierczak K.M."/>
            <person name="Andrzejewski T.M."/>
            <person name="Davidsen T.M."/>
            <person name="Wayne K.J."/>
            <person name="Tettelin H."/>
            <person name="Glass J.I."/>
            <person name="Rusch D."/>
            <person name="Podicherti R."/>
            <person name="Tsui H.-C.T."/>
            <person name="Winkler M.E."/>
        </authorList>
    </citation>
    <scope>NUCLEOTIDE SEQUENCE</scope>
</reference>
<dbReference type="SUPFAM" id="SSF53335">
    <property type="entry name" value="S-adenosyl-L-methionine-dependent methyltransferases"/>
    <property type="match status" value="1"/>
</dbReference>